<sequence length="313" mass="34078">MFEKSVPYAMLAFAAPVVLAIARHPSMFVRRYARRHRLLGGALLMHLSLGWMMLLAPMPQVKEEMIKEYSTAYNVVLGLLGCATTAAAAADFAAAHDEARIANAASGTLSERAVVTTAEMVEHVFYQLLNLAQAVFIALVPAWPLSARLIALAAITCLWLLRPLFPVNSFSDNYQTDAAAAAESPLVPVMYRVKKAQYLLYKHALLHGLNVSLAVNGLALASHRAFPYYWLALNTAYVLEFFLQTLVRKRYMAQSVHLVINGLLMAVSTGAALAVLAHVDLAAATLSLVLNFAHRGHEVLNTGLVTLVALARL</sequence>
<feature type="transmembrane region" description="Helical" evidence="1">
    <location>
        <begin position="204"/>
        <end position="222"/>
    </location>
</feature>
<feature type="transmembrane region" description="Helical" evidence="1">
    <location>
        <begin position="38"/>
        <end position="56"/>
    </location>
</feature>
<evidence type="ECO:0000313" key="3">
    <source>
        <dbReference type="Proteomes" id="UP000054408"/>
    </source>
</evidence>
<reference evidence="2 3" key="1">
    <citation type="submission" date="2010-05" db="EMBL/GenBank/DDBJ databases">
        <title>The Genome Sequence of Thecamonas trahens ATCC 50062.</title>
        <authorList>
            <consortium name="The Broad Institute Genome Sequencing Platform"/>
            <person name="Russ C."/>
            <person name="Cuomo C."/>
            <person name="Shea T."/>
            <person name="Young S.K."/>
            <person name="Zeng Q."/>
            <person name="Koehrsen M."/>
            <person name="Haas B."/>
            <person name="Borodovsky M."/>
            <person name="Guigo R."/>
            <person name="Alvarado L."/>
            <person name="Berlin A."/>
            <person name="Bochicchio J."/>
            <person name="Borenstein D."/>
            <person name="Chapman S."/>
            <person name="Chen Z."/>
            <person name="Freedman E."/>
            <person name="Gellesch M."/>
            <person name="Goldberg J."/>
            <person name="Griggs A."/>
            <person name="Gujja S."/>
            <person name="Heilman E."/>
            <person name="Heiman D."/>
            <person name="Hepburn T."/>
            <person name="Howarth C."/>
            <person name="Jen D."/>
            <person name="Larson L."/>
            <person name="Mehta T."/>
            <person name="Park D."/>
            <person name="Pearson M."/>
            <person name="Roberts A."/>
            <person name="Saif S."/>
            <person name="Shenoy N."/>
            <person name="Sisk P."/>
            <person name="Stolte C."/>
            <person name="Sykes S."/>
            <person name="Thomson T."/>
            <person name="Walk T."/>
            <person name="White J."/>
            <person name="Yandava C."/>
            <person name="Burger G."/>
            <person name="Gray M.W."/>
            <person name="Holland P.W.H."/>
            <person name="King N."/>
            <person name="Lang F.B.F."/>
            <person name="Roger A.J."/>
            <person name="Ruiz-Trillo I."/>
            <person name="Lander E."/>
            <person name="Nusbaum C."/>
        </authorList>
    </citation>
    <scope>NUCLEOTIDE SEQUENCE [LARGE SCALE GENOMIC DNA]</scope>
    <source>
        <strain evidence="2 3">ATCC 50062</strain>
    </source>
</reference>
<gene>
    <name evidence="2" type="ORF">AMSG_02672</name>
</gene>
<dbReference type="eggNOG" id="ENOG502RZEE">
    <property type="taxonomic scope" value="Eukaryota"/>
</dbReference>
<keyword evidence="3" id="KW-1185">Reference proteome</keyword>
<dbReference type="Proteomes" id="UP000054408">
    <property type="component" value="Unassembled WGS sequence"/>
</dbReference>
<feature type="transmembrane region" description="Helical" evidence="1">
    <location>
        <begin position="134"/>
        <end position="161"/>
    </location>
</feature>
<proteinExistence type="predicted"/>
<dbReference type="OMA" id="LNTAYVM"/>
<feature type="transmembrane region" description="Helical" evidence="1">
    <location>
        <begin position="258"/>
        <end position="279"/>
    </location>
</feature>
<organism evidence="2 3">
    <name type="scientific">Thecamonas trahens ATCC 50062</name>
    <dbReference type="NCBI Taxonomy" id="461836"/>
    <lineage>
        <taxon>Eukaryota</taxon>
        <taxon>Apusozoa</taxon>
        <taxon>Apusomonadida</taxon>
        <taxon>Apusomonadidae</taxon>
        <taxon>Thecamonas</taxon>
    </lineage>
</organism>
<dbReference type="AlphaFoldDB" id="A0A0L0D1Z1"/>
<evidence type="ECO:0000313" key="2">
    <source>
        <dbReference type="EMBL" id="KNC46221.1"/>
    </source>
</evidence>
<name>A0A0L0D1Z1_THETB</name>
<accession>A0A0L0D1Z1</accession>
<keyword evidence="1" id="KW-0472">Membrane</keyword>
<dbReference type="OrthoDB" id="497944at2759"/>
<feature type="transmembrane region" description="Helical" evidence="1">
    <location>
        <begin position="6"/>
        <end position="26"/>
    </location>
</feature>
<feature type="transmembrane region" description="Helical" evidence="1">
    <location>
        <begin position="228"/>
        <end position="246"/>
    </location>
</feature>
<dbReference type="RefSeq" id="XP_013760518.1">
    <property type="nucleotide sequence ID" value="XM_013905064.1"/>
</dbReference>
<keyword evidence="1" id="KW-1133">Transmembrane helix</keyword>
<protein>
    <submittedName>
        <fullName evidence="2">Uncharacterized protein</fullName>
    </submittedName>
</protein>
<dbReference type="EMBL" id="GL349442">
    <property type="protein sequence ID" value="KNC46221.1"/>
    <property type="molecule type" value="Genomic_DNA"/>
</dbReference>
<evidence type="ECO:0000256" key="1">
    <source>
        <dbReference type="SAM" id="Phobius"/>
    </source>
</evidence>
<keyword evidence="1" id="KW-0812">Transmembrane</keyword>
<dbReference type="GeneID" id="25562331"/>